<dbReference type="EMBL" id="BPLR01017460">
    <property type="protein sequence ID" value="GIY91812.1"/>
    <property type="molecule type" value="Genomic_DNA"/>
</dbReference>
<gene>
    <name evidence="1" type="ORF">CEXT_796941</name>
</gene>
<reference evidence="1 2" key="1">
    <citation type="submission" date="2021-06" db="EMBL/GenBank/DDBJ databases">
        <title>Caerostris extrusa draft genome.</title>
        <authorList>
            <person name="Kono N."/>
            <person name="Arakawa K."/>
        </authorList>
    </citation>
    <scope>NUCLEOTIDE SEQUENCE [LARGE SCALE GENOMIC DNA]</scope>
</reference>
<evidence type="ECO:0000313" key="2">
    <source>
        <dbReference type="Proteomes" id="UP001054945"/>
    </source>
</evidence>
<name>A0AAV4X9E6_CAEEX</name>
<sequence length="121" mass="13998">MCWVCINAYNYRKTRTTLMRGYLPTPDAKEPAKLELVLGPLRYLKSTDMKRESHESKFWCNSPSKSVVGEEWYSYFDFTWLSMLNVDLSLRCYCSKALAESSAKAFHACFSGPKKTIPDPY</sequence>
<keyword evidence="2" id="KW-1185">Reference proteome</keyword>
<accession>A0AAV4X9E6</accession>
<protein>
    <submittedName>
        <fullName evidence="1">Uncharacterized protein</fullName>
    </submittedName>
</protein>
<dbReference type="Proteomes" id="UP001054945">
    <property type="component" value="Unassembled WGS sequence"/>
</dbReference>
<evidence type="ECO:0000313" key="1">
    <source>
        <dbReference type="EMBL" id="GIY91812.1"/>
    </source>
</evidence>
<proteinExistence type="predicted"/>
<dbReference type="AlphaFoldDB" id="A0AAV4X9E6"/>
<organism evidence="1 2">
    <name type="scientific">Caerostris extrusa</name>
    <name type="common">Bark spider</name>
    <name type="synonym">Caerostris bankana</name>
    <dbReference type="NCBI Taxonomy" id="172846"/>
    <lineage>
        <taxon>Eukaryota</taxon>
        <taxon>Metazoa</taxon>
        <taxon>Ecdysozoa</taxon>
        <taxon>Arthropoda</taxon>
        <taxon>Chelicerata</taxon>
        <taxon>Arachnida</taxon>
        <taxon>Araneae</taxon>
        <taxon>Araneomorphae</taxon>
        <taxon>Entelegynae</taxon>
        <taxon>Araneoidea</taxon>
        <taxon>Araneidae</taxon>
        <taxon>Caerostris</taxon>
    </lineage>
</organism>
<comment type="caution">
    <text evidence="1">The sequence shown here is derived from an EMBL/GenBank/DDBJ whole genome shotgun (WGS) entry which is preliminary data.</text>
</comment>